<dbReference type="AlphaFoldDB" id="A0A6M1PLF5"/>
<dbReference type="Gene3D" id="3.40.50.1820">
    <property type="entry name" value="alpha/beta hydrolase"/>
    <property type="match status" value="1"/>
</dbReference>
<sequence>MAEQQSRKRVCIIHGYRATPGNHWFPWLKDKLTAIGVDVEIIAMPTPQTPKLDEWLNQLAQSAKDMDSDTYFVAHSLGCITLLRFLLKQNSSQPIGGLVLVSGFAQSLPTLPILDEFVEQPLDYHQLIQRASQCAGIAAKDDPIVPFAFSKELMEQLKADFFEVDKGGHFLEGDGFTALPIVFDVLVDMMELEK</sequence>
<dbReference type="EMBL" id="JAAKGU010000005">
    <property type="protein sequence ID" value="NGM83172.1"/>
    <property type="molecule type" value="Genomic_DNA"/>
</dbReference>
<comment type="caution">
    <text evidence="1">The sequence shown here is derived from an EMBL/GenBank/DDBJ whole genome shotgun (WGS) entry which is preliminary data.</text>
</comment>
<keyword evidence="1" id="KW-0378">Hydrolase</keyword>
<dbReference type="PANTHER" id="PTHR15394">
    <property type="entry name" value="SERINE HYDROLASE RBBP9"/>
    <property type="match status" value="1"/>
</dbReference>
<gene>
    <name evidence="1" type="ORF">G5B47_12180</name>
</gene>
<protein>
    <submittedName>
        <fullName evidence="1">Serine hydrolase family protein</fullName>
    </submittedName>
</protein>
<evidence type="ECO:0000313" key="2">
    <source>
        <dbReference type="Proteomes" id="UP000480151"/>
    </source>
</evidence>
<organism evidence="1 2">
    <name type="scientific">Paenibacillus apii</name>
    <dbReference type="NCBI Taxonomy" id="1850370"/>
    <lineage>
        <taxon>Bacteria</taxon>
        <taxon>Bacillati</taxon>
        <taxon>Bacillota</taxon>
        <taxon>Bacilli</taxon>
        <taxon>Bacillales</taxon>
        <taxon>Paenibacillaceae</taxon>
        <taxon>Paenibacillus</taxon>
    </lineage>
</organism>
<accession>A0A6M1PLF5</accession>
<dbReference type="InterPro" id="IPR010662">
    <property type="entry name" value="RBBP9/YdeN"/>
</dbReference>
<name>A0A6M1PLF5_9BACL</name>
<keyword evidence="2" id="KW-1185">Reference proteome</keyword>
<dbReference type="PANTHER" id="PTHR15394:SF3">
    <property type="entry name" value="SERINE HYDROLASE RBBP9"/>
    <property type="match status" value="1"/>
</dbReference>
<dbReference type="RefSeq" id="WP_165098351.1">
    <property type="nucleotide sequence ID" value="NZ_JAAKGU010000005.1"/>
</dbReference>
<evidence type="ECO:0000313" key="1">
    <source>
        <dbReference type="EMBL" id="NGM83172.1"/>
    </source>
</evidence>
<dbReference type="InterPro" id="IPR029058">
    <property type="entry name" value="AB_hydrolase_fold"/>
</dbReference>
<dbReference type="GO" id="GO:0016787">
    <property type="term" value="F:hydrolase activity"/>
    <property type="evidence" value="ECO:0007669"/>
    <property type="project" value="UniProtKB-KW"/>
</dbReference>
<reference evidence="1 2" key="1">
    <citation type="submission" date="2020-02" db="EMBL/GenBank/DDBJ databases">
        <authorList>
            <person name="Gao J."/>
            <person name="Sun J."/>
        </authorList>
    </citation>
    <scope>NUCLEOTIDE SEQUENCE [LARGE SCALE GENOMIC DNA]</scope>
    <source>
        <strain evidence="1 2">7124</strain>
    </source>
</reference>
<dbReference type="SUPFAM" id="SSF53474">
    <property type="entry name" value="alpha/beta-Hydrolases"/>
    <property type="match status" value="1"/>
</dbReference>
<dbReference type="Proteomes" id="UP000480151">
    <property type="component" value="Unassembled WGS sequence"/>
</dbReference>
<proteinExistence type="predicted"/>
<dbReference type="Pfam" id="PF06821">
    <property type="entry name" value="Ser_hydrolase"/>
    <property type="match status" value="1"/>
</dbReference>